<evidence type="ECO:0000313" key="7">
    <source>
        <dbReference type="Proteomes" id="UP001139411"/>
    </source>
</evidence>
<evidence type="ECO:0000256" key="2">
    <source>
        <dbReference type="ARBA" id="ARBA00005752"/>
    </source>
</evidence>
<dbReference type="RefSeq" id="WP_235179565.1">
    <property type="nucleotide sequence ID" value="NZ_JAKFFV010000020.1"/>
</dbReference>
<dbReference type="PANTHER" id="PTHR43284:SF1">
    <property type="entry name" value="ASPARAGINE SYNTHETASE"/>
    <property type="match status" value="1"/>
</dbReference>
<evidence type="ECO:0000256" key="3">
    <source>
        <dbReference type="ARBA" id="ARBA00012737"/>
    </source>
</evidence>
<dbReference type="CDD" id="cd01991">
    <property type="entry name" value="Asn_synthase_B_C"/>
    <property type="match status" value="1"/>
</dbReference>
<evidence type="ECO:0000313" key="6">
    <source>
        <dbReference type="EMBL" id="MCF2501397.1"/>
    </source>
</evidence>
<dbReference type="PIRSF" id="PIRSF001589">
    <property type="entry name" value="Asn_synthetase_glu-h"/>
    <property type="match status" value="1"/>
</dbReference>
<dbReference type="SUPFAM" id="SSF52402">
    <property type="entry name" value="Adenine nucleotide alpha hydrolases-like"/>
    <property type="match status" value="1"/>
</dbReference>
<dbReference type="InterPro" id="IPR014729">
    <property type="entry name" value="Rossmann-like_a/b/a_fold"/>
</dbReference>
<dbReference type="AlphaFoldDB" id="A0A9X1TWS6"/>
<evidence type="ECO:0000256" key="1">
    <source>
        <dbReference type="ARBA" id="ARBA00005187"/>
    </source>
</evidence>
<dbReference type="Pfam" id="PF00733">
    <property type="entry name" value="Asn_synthase"/>
    <property type="match status" value="1"/>
</dbReference>
<sequence>MGYQDEVKADFVTNSAALSPKSYNDNICSLSDSQVAIAAWFDESTKSFSLFRELFGKIPLFYIHIPDTFFAFSTSLTRLIALKDVQPHLAVDQSRIPAYISLNGHDYTSNASSTFFTKIKCVLPGHLLTVNSQNVSTRPHVQLNPGKWAHLTSTEYNEELARLFKGSVSYASKDCSILGSHLSGGLDSSSVSSALRYLYPDKAIHTFHIPSTSKEADEREYAEAVANHISSKQHFIDPANDNLASLQLATELYGQPENGFLSPATNHKTLKTAQSLGCDVLLNGFGGDSVIGDGSELVIQSFHQKDYELFQELLKKRVNYFSRQRLHPSWDKYDFDKKYHLVLQNALYRRFSASSGSVSKLLQLYREVSPHLNISLSYFFGRALKSLLLRTADMNTKRPGSIIRSDLRADPSSVEPNFPQSLRGDLPANFQELLNDVFHPQVIRTQEQDFVLSCHYGVSNRAPFMDKELFELNMAIPNILKFGDGIGRAHFRESMKGILIDKVRTRGNKATVSSSEGEKMALDLYRESQDYLDDSQEVWMYVDRAKFQEQVKIAQNSKIPFAQKTTTYALITRTISLSIWLNWLKSKGYNS</sequence>
<organism evidence="6 7">
    <name type="scientific">Dyadobacter chenhuakuii</name>
    <dbReference type="NCBI Taxonomy" id="2909339"/>
    <lineage>
        <taxon>Bacteria</taxon>
        <taxon>Pseudomonadati</taxon>
        <taxon>Bacteroidota</taxon>
        <taxon>Cytophagia</taxon>
        <taxon>Cytophagales</taxon>
        <taxon>Spirosomataceae</taxon>
        <taxon>Dyadobacter</taxon>
    </lineage>
</organism>
<evidence type="ECO:0000256" key="4">
    <source>
        <dbReference type="ARBA" id="ARBA00048741"/>
    </source>
</evidence>
<comment type="caution">
    <text evidence="6">The sequence shown here is derived from an EMBL/GenBank/DDBJ whole genome shotgun (WGS) entry which is preliminary data.</text>
</comment>
<dbReference type="Gene3D" id="3.40.50.620">
    <property type="entry name" value="HUPs"/>
    <property type="match status" value="2"/>
</dbReference>
<dbReference type="GO" id="GO:0006529">
    <property type="term" value="P:asparagine biosynthetic process"/>
    <property type="evidence" value="ECO:0007669"/>
    <property type="project" value="InterPro"/>
</dbReference>
<feature type="domain" description="Asparagine synthetase" evidence="5">
    <location>
        <begin position="160"/>
        <end position="581"/>
    </location>
</feature>
<comment type="similarity">
    <text evidence="2">Belongs to the asparagine synthetase family.</text>
</comment>
<dbReference type="GO" id="GO:0004066">
    <property type="term" value="F:asparagine synthase (glutamine-hydrolyzing) activity"/>
    <property type="evidence" value="ECO:0007669"/>
    <property type="project" value="UniProtKB-EC"/>
</dbReference>
<dbReference type="Proteomes" id="UP001139411">
    <property type="component" value="Unassembled WGS sequence"/>
</dbReference>
<dbReference type="InterPro" id="IPR051786">
    <property type="entry name" value="ASN_synthetase/amidase"/>
</dbReference>
<proteinExistence type="inferred from homology"/>
<dbReference type="Gene3D" id="3.60.20.10">
    <property type="entry name" value="Glutamine Phosphoribosylpyrophosphate, subunit 1, domain 1"/>
    <property type="match status" value="1"/>
</dbReference>
<dbReference type="InterPro" id="IPR006426">
    <property type="entry name" value="Asn_synth_AEB"/>
</dbReference>
<comment type="catalytic activity">
    <reaction evidence="4">
        <text>L-aspartate + L-glutamine + ATP + H2O = L-asparagine + L-glutamate + AMP + diphosphate + H(+)</text>
        <dbReference type="Rhea" id="RHEA:12228"/>
        <dbReference type="ChEBI" id="CHEBI:15377"/>
        <dbReference type="ChEBI" id="CHEBI:15378"/>
        <dbReference type="ChEBI" id="CHEBI:29985"/>
        <dbReference type="ChEBI" id="CHEBI:29991"/>
        <dbReference type="ChEBI" id="CHEBI:30616"/>
        <dbReference type="ChEBI" id="CHEBI:33019"/>
        <dbReference type="ChEBI" id="CHEBI:58048"/>
        <dbReference type="ChEBI" id="CHEBI:58359"/>
        <dbReference type="ChEBI" id="CHEBI:456215"/>
        <dbReference type="EC" id="6.3.5.4"/>
    </reaction>
</comment>
<protein>
    <recommendedName>
        <fullName evidence="3">asparagine synthase (glutamine-hydrolyzing)</fullName>
        <ecNumber evidence="3">6.3.5.4</ecNumber>
    </recommendedName>
</protein>
<name>A0A9X1TWS6_9BACT</name>
<dbReference type="SUPFAM" id="SSF56235">
    <property type="entry name" value="N-terminal nucleophile aminohydrolases (Ntn hydrolases)"/>
    <property type="match status" value="1"/>
</dbReference>
<comment type="pathway">
    <text evidence="1">Amino-acid biosynthesis; L-asparagine biosynthesis; L-asparagine from L-aspartate (L-Gln route): step 1/1.</text>
</comment>
<dbReference type="InterPro" id="IPR001962">
    <property type="entry name" value="Asn_synthase"/>
</dbReference>
<dbReference type="EMBL" id="JAKFFV010000020">
    <property type="protein sequence ID" value="MCF2501397.1"/>
    <property type="molecule type" value="Genomic_DNA"/>
</dbReference>
<dbReference type="EC" id="6.3.5.4" evidence="3"/>
<dbReference type="InterPro" id="IPR029055">
    <property type="entry name" value="Ntn_hydrolases_N"/>
</dbReference>
<accession>A0A9X1TWS6</accession>
<evidence type="ECO:0000259" key="5">
    <source>
        <dbReference type="Pfam" id="PF00733"/>
    </source>
</evidence>
<dbReference type="PANTHER" id="PTHR43284">
    <property type="entry name" value="ASPARAGINE SYNTHETASE (GLUTAMINE-HYDROLYZING)"/>
    <property type="match status" value="1"/>
</dbReference>
<gene>
    <name evidence="6" type="ORF">L0661_23970</name>
</gene>
<reference evidence="6" key="1">
    <citation type="submission" date="2022-01" db="EMBL/GenBank/DDBJ databases">
        <title>Novel species in genus Dyadobacter.</title>
        <authorList>
            <person name="Ma C."/>
        </authorList>
    </citation>
    <scope>NUCLEOTIDE SEQUENCE</scope>
    <source>
        <strain evidence="6">CY357</strain>
    </source>
</reference>